<keyword evidence="5" id="KW-1185">Reference proteome</keyword>
<organism evidence="4 5">
    <name type="scientific">Novymonas esmeraldas</name>
    <dbReference type="NCBI Taxonomy" id="1808958"/>
    <lineage>
        <taxon>Eukaryota</taxon>
        <taxon>Discoba</taxon>
        <taxon>Euglenozoa</taxon>
        <taxon>Kinetoplastea</taxon>
        <taxon>Metakinetoplastina</taxon>
        <taxon>Trypanosomatida</taxon>
        <taxon>Trypanosomatidae</taxon>
        <taxon>Novymonas</taxon>
    </lineage>
</organism>
<reference evidence="4 5" key="1">
    <citation type="journal article" date="2021" name="MBio">
        <title>A New Model Trypanosomatid, Novymonas esmeraldas: Genomic Perception of Its 'Candidatus Pandoraea novymonadis' Endosymbiont.</title>
        <authorList>
            <person name="Zakharova A."/>
            <person name="Saura A."/>
            <person name="Butenko A."/>
            <person name="Podesvova L."/>
            <person name="Warmusova S."/>
            <person name="Kostygov A.Y."/>
            <person name="Nenarokova A."/>
            <person name="Lukes J."/>
            <person name="Opperdoes F.R."/>
            <person name="Yurchenko V."/>
        </authorList>
    </citation>
    <scope>NUCLEOTIDE SEQUENCE [LARGE SCALE GENOMIC DNA]</scope>
    <source>
        <strain evidence="4 5">E262AT.01</strain>
    </source>
</reference>
<dbReference type="PANTHER" id="PTHR33297:SF4">
    <property type="entry name" value="AMASTIN"/>
    <property type="match status" value="1"/>
</dbReference>
<keyword evidence="3" id="KW-0812">Transmembrane</keyword>
<evidence type="ECO:0000256" key="2">
    <source>
        <dbReference type="SAM" id="MobiDB-lite"/>
    </source>
</evidence>
<keyword evidence="3" id="KW-1133">Transmembrane helix</keyword>
<feature type="transmembrane region" description="Helical" evidence="3">
    <location>
        <begin position="502"/>
        <end position="523"/>
    </location>
</feature>
<accession>A0AAW0ERI1</accession>
<dbReference type="AlphaFoldDB" id="A0AAW0ERI1"/>
<feature type="region of interest" description="Disordered" evidence="2">
    <location>
        <begin position="1"/>
        <end position="69"/>
    </location>
</feature>
<gene>
    <name evidence="4" type="ORF">NESM_000568100</name>
</gene>
<evidence type="ECO:0000256" key="1">
    <source>
        <dbReference type="SAM" id="Coils"/>
    </source>
</evidence>
<protein>
    <submittedName>
        <fullName evidence="4">Amastin surface glycoprotein</fullName>
    </submittedName>
</protein>
<feature type="transmembrane region" description="Helical" evidence="3">
    <location>
        <begin position="226"/>
        <end position="247"/>
    </location>
</feature>
<feature type="compositionally biased region" description="Polar residues" evidence="2">
    <location>
        <begin position="1"/>
        <end position="10"/>
    </location>
</feature>
<feature type="transmembrane region" description="Helical" evidence="3">
    <location>
        <begin position="156"/>
        <end position="177"/>
    </location>
</feature>
<evidence type="ECO:0000256" key="3">
    <source>
        <dbReference type="SAM" id="Phobius"/>
    </source>
</evidence>
<dbReference type="PANTHER" id="PTHR33297">
    <property type="entry name" value="AMASTIN-LIKE SURFACE PROTEIN-LIKE PROTEIN-RELATED"/>
    <property type="match status" value="1"/>
</dbReference>
<feature type="compositionally biased region" description="Acidic residues" evidence="2">
    <location>
        <begin position="24"/>
        <end position="35"/>
    </location>
</feature>
<keyword evidence="1" id="KW-0175">Coiled coil</keyword>
<feature type="transmembrane region" description="Helical" evidence="3">
    <location>
        <begin position="254"/>
        <end position="277"/>
    </location>
</feature>
<comment type="caution">
    <text evidence="4">The sequence shown here is derived from an EMBL/GenBank/DDBJ whole genome shotgun (WGS) entry which is preliminary data.</text>
</comment>
<feature type="coiled-coil region" evidence="1">
    <location>
        <begin position="81"/>
        <end position="108"/>
    </location>
</feature>
<feature type="transmembrane region" description="Helical" evidence="3">
    <location>
        <begin position="337"/>
        <end position="359"/>
    </location>
</feature>
<evidence type="ECO:0000313" key="5">
    <source>
        <dbReference type="Proteomes" id="UP001430356"/>
    </source>
</evidence>
<keyword evidence="3" id="KW-0472">Membrane</keyword>
<dbReference type="Pfam" id="PF07344">
    <property type="entry name" value="Amastin"/>
    <property type="match status" value="2"/>
</dbReference>
<dbReference type="Proteomes" id="UP001430356">
    <property type="component" value="Unassembled WGS sequence"/>
</dbReference>
<feature type="transmembrane region" description="Helical" evidence="3">
    <location>
        <begin position="404"/>
        <end position="426"/>
    </location>
</feature>
<feature type="transmembrane region" description="Helical" evidence="3">
    <location>
        <begin position="438"/>
        <end position="456"/>
    </location>
</feature>
<evidence type="ECO:0000313" key="4">
    <source>
        <dbReference type="EMBL" id="KAK7196320.1"/>
    </source>
</evidence>
<sequence length="525" mass="58178">MYSGRQSPRSATAAEQEEHPQQEEQAEYPQNEEDVAVDRVESPPPPPMAPMGVVTSNHASAPVTDDDLKRDFESEVLDLARDRSLNRKERAAKKKALLERQAVVEKERERRAVAAMEAKLPRPHWYTSDDEDDESIYSDVEPEEVSEMKAQPEGGAGFVSLIVYTSLSAAALVFHLVSSCPIPWMRGRNGRLYGIWRATGGGQAALEVRHIGDCSYEMQYWRAASAMSVLATFASLGATISGALMCVGKGHMGASFILSFYSMSFGLVSWALVVALYHYFRCGKGAFASGVARLDAGFALTLIGWVLSTAAIIVLALHFFKYWTRSIHSGKTRAVRFFYVAVCIVTILFYCVGQAYTMWGKTFPGVKASVSMWHVQVYDRETRLSTFLNRRTYRCTTITRRMKVVAAFMIMSLIWLFFAVTLGTGACHDTRYIKGSLIFGYASSIFALVAWITLLVTRHSHLCTGATPAGQSYWTDMGYNGIPSGINNAQINFDGYTLREGFGLIVAGWGISTIAVIFNTVLWDL</sequence>
<proteinExistence type="predicted"/>
<dbReference type="EMBL" id="JAECZO010000073">
    <property type="protein sequence ID" value="KAK7196320.1"/>
    <property type="molecule type" value="Genomic_DNA"/>
</dbReference>
<dbReference type="InterPro" id="IPR009944">
    <property type="entry name" value="Amastin"/>
</dbReference>
<name>A0AAW0ERI1_9TRYP</name>
<feature type="transmembrane region" description="Helical" evidence="3">
    <location>
        <begin position="297"/>
        <end position="317"/>
    </location>
</feature>